<reference evidence="5 6" key="1">
    <citation type="submission" date="2019-04" db="EMBL/GenBank/DDBJ databases">
        <title>Comparative genomics and transcriptomics to analyze fruiting body development in filamentous ascomycetes.</title>
        <authorList>
            <consortium name="DOE Joint Genome Institute"/>
            <person name="Lutkenhaus R."/>
            <person name="Traeger S."/>
            <person name="Breuer J."/>
            <person name="Kuo A."/>
            <person name="Lipzen A."/>
            <person name="Pangilinan J."/>
            <person name="Dilworth D."/>
            <person name="Sandor L."/>
            <person name="Poggeler S."/>
            <person name="Barry K."/>
            <person name="Grigoriev I.V."/>
            <person name="Nowrousian M."/>
        </authorList>
    </citation>
    <scope>NUCLEOTIDE SEQUENCE [LARGE SCALE GENOMIC DNA]</scope>
    <source>
        <strain evidence="5 6">CBS 389.68</strain>
    </source>
</reference>
<name>A0A4S2N778_9PEZI</name>
<proteinExistence type="predicted"/>
<dbReference type="GO" id="GO:0001682">
    <property type="term" value="P:tRNA 5'-leader removal"/>
    <property type="evidence" value="ECO:0007669"/>
    <property type="project" value="InterPro"/>
</dbReference>
<dbReference type="AlphaFoldDB" id="A0A4S2N778"/>
<feature type="region of interest" description="Disordered" evidence="4">
    <location>
        <begin position="64"/>
        <end position="94"/>
    </location>
</feature>
<dbReference type="InParanoid" id="A0A4S2N778"/>
<evidence type="ECO:0000256" key="2">
    <source>
        <dbReference type="ARBA" id="ARBA00022694"/>
    </source>
</evidence>
<dbReference type="OrthoDB" id="5416589at2759"/>
<dbReference type="InterPro" id="IPR014612">
    <property type="entry name" value="Pop7/Rpp20"/>
</dbReference>
<dbReference type="GO" id="GO:0003723">
    <property type="term" value="F:RNA binding"/>
    <property type="evidence" value="ECO:0007669"/>
    <property type="project" value="TreeGrafter"/>
</dbReference>
<gene>
    <name evidence="5" type="ORF">EX30DRAFT_337559</name>
</gene>
<dbReference type="GO" id="GO:0005655">
    <property type="term" value="C:nucleolar ribonuclease P complex"/>
    <property type="evidence" value="ECO:0007669"/>
    <property type="project" value="InterPro"/>
</dbReference>
<dbReference type="STRING" id="341454.A0A4S2N778"/>
<keyword evidence="6" id="KW-1185">Reference proteome</keyword>
<dbReference type="GO" id="GO:0034965">
    <property type="term" value="P:intronic box C/D snoRNA processing"/>
    <property type="evidence" value="ECO:0007669"/>
    <property type="project" value="TreeGrafter"/>
</dbReference>
<keyword evidence="2" id="KW-0819">tRNA processing</keyword>
<dbReference type="InterPro" id="IPR020241">
    <property type="entry name" value="RNase_P/MRP_Pop7_fungi"/>
</dbReference>
<dbReference type="Pfam" id="PF12328">
    <property type="entry name" value="Rpp20"/>
    <property type="match status" value="1"/>
</dbReference>
<keyword evidence="3" id="KW-0539">Nucleus</keyword>
<evidence type="ECO:0000256" key="4">
    <source>
        <dbReference type="SAM" id="MobiDB-lite"/>
    </source>
</evidence>
<feature type="compositionally biased region" description="Low complexity" evidence="4">
    <location>
        <begin position="75"/>
        <end position="90"/>
    </location>
</feature>
<dbReference type="PANTHER" id="PTHR28256:SF1">
    <property type="entry name" value="RIBONUCLEASES P_MRP PROTEIN SUBUNIT POP7"/>
    <property type="match status" value="1"/>
</dbReference>
<dbReference type="EMBL" id="ML220112">
    <property type="protein sequence ID" value="TGZ85160.1"/>
    <property type="molecule type" value="Genomic_DNA"/>
</dbReference>
<dbReference type="GO" id="GO:0000294">
    <property type="term" value="P:nuclear-transcribed mRNA catabolic process, RNase MRP-dependent"/>
    <property type="evidence" value="ECO:0007669"/>
    <property type="project" value="TreeGrafter"/>
</dbReference>
<dbReference type="FunCoup" id="A0A4S2N778">
    <property type="interactions" value="71"/>
</dbReference>
<accession>A0A4S2N778</accession>
<comment type="subcellular location">
    <subcellularLocation>
        <location evidence="1">Nucleus</location>
    </subcellularLocation>
</comment>
<dbReference type="GO" id="GO:0000171">
    <property type="term" value="F:ribonuclease MRP activity"/>
    <property type="evidence" value="ECO:0007669"/>
    <property type="project" value="TreeGrafter"/>
</dbReference>
<dbReference type="InterPro" id="IPR036882">
    <property type="entry name" value="Alba-like_dom_sf"/>
</dbReference>
<dbReference type="PANTHER" id="PTHR28256">
    <property type="entry name" value="RIBONUCLEASES P/MRP PROTEIN SUBUNIT POP7"/>
    <property type="match status" value="1"/>
</dbReference>
<organism evidence="5 6">
    <name type="scientific">Ascodesmis nigricans</name>
    <dbReference type="NCBI Taxonomy" id="341454"/>
    <lineage>
        <taxon>Eukaryota</taxon>
        <taxon>Fungi</taxon>
        <taxon>Dikarya</taxon>
        <taxon>Ascomycota</taxon>
        <taxon>Pezizomycotina</taxon>
        <taxon>Pezizomycetes</taxon>
        <taxon>Pezizales</taxon>
        <taxon>Ascodesmidaceae</taxon>
        <taxon>Ascodesmis</taxon>
    </lineage>
</organism>
<evidence type="ECO:0000313" key="6">
    <source>
        <dbReference type="Proteomes" id="UP000298138"/>
    </source>
</evidence>
<feature type="region of interest" description="Disordered" evidence="4">
    <location>
        <begin position="140"/>
        <end position="171"/>
    </location>
</feature>
<evidence type="ECO:0000256" key="1">
    <source>
        <dbReference type="ARBA" id="ARBA00004123"/>
    </source>
</evidence>
<evidence type="ECO:0000313" key="5">
    <source>
        <dbReference type="EMBL" id="TGZ85160.1"/>
    </source>
</evidence>
<evidence type="ECO:0000256" key="3">
    <source>
        <dbReference type="ARBA" id="ARBA00023242"/>
    </source>
</evidence>
<protein>
    <submittedName>
        <fullName evidence="5">Uncharacterized protein</fullName>
    </submittedName>
</protein>
<dbReference type="GO" id="GO:0004526">
    <property type="term" value="F:ribonuclease P activity"/>
    <property type="evidence" value="ECO:0007669"/>
    <property type="project" value="TreeGrafter"/>
</dbReference>
<feature type="region of interest" description="Disordered" evidence="4">
    <location>
        <begin position="1"/>
        <end position="36"/>
    </location>
</feature>
<dbReference type="GO" id="GO:0006364">
    <property type="term" value="P:rRNA processing"/>
    <property type="evidence" value="ECO:0007669"/>
    <property type="project" value="TreeGrafter"/>
</dbReference>
<sequence length="184" mass="20034">MPPNRSHRAPSTASHPSHTVVKRHKRPLLHPPPTSTTIYISRKTPFISGIKRIDTLLESLHKPIASNAQRRPMSAAATPRGTPGAAAGRTNSEKAVTVKATGRAIERLLQMGVFLMQRGDVEIRVETGTVGAVDDLVVRKEGGSKDGNDEEMRDVGEDDDEGEEEEQTVTRGVSVCQLIITRKL</sequence>
<dbReference type="GO" id="GO:0000172">
    <property type="term" value="C:ribonuclease MRP complex"/>
    <property type="evidence" value="ECO:0007669"/>
    <property type="project" value="InterPro"/>
</dbReference>
<dbReference type="Proteomes" id="UP000298138">
    <property type="component" value="Unassembled WGS sequence"/>
</dbReference>
<feature type="compositionally biased region" description="Acidic residues" evidence="4">
    <location>
        <begin position="148"/>
        <end position="167"/>
    </location>
</feature>
<dbReference type="Gene3D" id="3.30.110.20">
    <property type="entry name" value="Alba-like domain"/>
    <property type="match status" value="1"/>
</dbReference>